<comment type="similarity">
    <text evidence="1">Belongs to the phosphate acetyltransferase and butyryltransferase family.</text>
</comment>
<keyword evidence="2 5" id="KW-0808">Transferase</keyword>
<dbReference type="EC" id="2.3.1.19" evidence="5"/>
<evidence type="ECO:0000259" key="4">
    <source>
        <dbReference type="Pfam" id="PF01515"/>
    </source>
</evidence>
<evidence type="ECO:0000313" key="5">
    <source>
        <dbReference type="EMBL" id="WZF32026.1"/>
    </source>
</evidence>
<dbReference type="NCBIfam" id="NF006045">
    <property type="entry name" value="PRK08190.1"/>
    <property type="match status" value="1"/>
</dbReference>
<dbReference type="SUPFAM" id="SSF53659">
    <property type="entry name" value="Isocitrate/Isopropylmalate dehydrogenase-like"/>
    <property type="match status" value="1"/>
</dbReference>
<dbReference type="Gene3D" id="3.40.718.10">
    <property type="entry name" value="Isopropylmalate Dehydrogenase"/>
    <property type="match status" value="1"/>
</dbReference>
<dbReference type="EMBL" id="CP151108">
    <property type="protein sequence ID" value="WZF32026.1"/>
    <property type="molecule type" value="Genomic_DNA"/>
</dbReference>
<dbReference type="Proteomes" id="UP001485505">
    <property type="component" value="Chromosome"/>
</dbReference>
<organism evidence="5 6">
    <name type="scientific">Bacillus paramobilis</name>
    <dbReference type="NCBI Taxonomy" id="2817477"/>
    <lineage>
        <taxon>Bacteria</taxon>
        <taxon>Bacillati</taxon>
        <taxon>Bacillota</taxon>
        <taxon>Bacilli</taxon>
        <taxon>Bacillales</taxon>
        <taxon>Bacillaceae</taxon>
        <taxon>Bacillus</taxon>
        <taxon>Bacillus cereus group</taxon>
    </lineage>
</organism>
<dbReference type="Pfam" id="PF01515">
    <property type="entry name" value="PTA_PTB"/>
    <property type="match status" value="1"/>
</dbReference>
<dbReference type="RefSeq" id="WP_000763069.1">
    <property type="nucleotide sequence ID" value="NZ_CP151108.1"/>
</dbReference>
<dbReference type="NCBIfam" id="TIGR02706">
    <property type="entry name" value="P_butyryltrans"/>
    <property type="match status" value="1"/>
</dbReference>
<protein>
    <submittedName>
        <fullName evidence="5">Phosphate butyryltransferase</fullName>
        <ecNumber evidence="5">2.3.1.19</ecNumber>
    </submittedName>
</protein>
<dbReference type="InterPro" id="IPR014079">
    <property type="entry name" value="Phosphate_butyryltransferase"/>
</dbReference>
<name>A0ABZ2VS17_9BACI</name>
<feature type="domain" description="Phosphate acetyl/butaryl transferase" evidence="4">
    <location>
        <begin position="79"/>
        <end position="294"/>
    </location>
</feature>
<dbReference type="PANTHER" id="PTHR43356">
    <property type="entry name" value="PHOSPHATE ACETYLTRANSFERASE"/>
    <property type="match status" value="1"/>
</dbReference>
<evidence type="ECO:0000313" key="6">
    <source>
        <dbReference type="Proteomes" id="UP001485505"/>
    </source>
</evidence>
<dbReference type="PIRSF" id="PIRSF000428">
    <property type="entry name" value="P_Ac_trans"/>
    <property type="match status" value="1"/>
</dbReference>
<evidence type="ECO:0000256" key="1">
    <source>
        <dbReference type="ARBA" id="ARBA00005656"/>
    </source>
</evidence>
<gene>
    <name evidence="5" type="primary">yqiS</name>
    <name evidence="5" type="ORF">AABL52_06620</name>
</gene>
<dbReference type="NCBIfam" id="NF005837">
    <property type="entry name" value="PRK07742.1"/>
    <property type="match status" value="1"/>
</dbReference>
<keyword evidence="6" id="KW-1185">Reference proteome</keyword>
<sequence length="299" mass="31457">MKLEHLIDQAAGQPKKTVAVAVAEDHEVIEAVAKAITLQLAQFRLYGNQEKIMGMLQEHGLQTSEHIEVIAAASSAEAAELSVKAVRNGEADVLMKGNIPTANILKAVLNKEWGLRKGSVLSHVAAFEVPNYDRLIFVTDAAMNIAPDVTQKAAIIQNTVEVAEAIGIDLPKVAPIAAVEVVNPAMQATIDAAMLTQMNRRGQIKNCVVDGPLALDNAVSQIAAEHKGIVSDVAGKADILLVPTIEAGNVLYKSLVYFADAKVGAMIAGAKAPIVLTSRADSAETKVYSLALAVATASK</sequence>
<dbReference type="InterPro" id="IPR002505">
    <property type="entry name" value="PTA_PTB"/>
</dbReference>
<dbReference type="InterPro" id="IPR050500">
    <property type="entry name" value="Phos_Acetyltrans/Butyryltrans"/>
</dbReference>
<evidence type="ECO:0000256" key="3">
    <source>
        <dbReference type="ARBA" id="ARBA00023315"/>
    </source>
</evidence>
<dbReference type="PANTHER" id="PTHR43356:SF2">
    <property type="entry name" value="PHOSPHATE ACETYLTRANSFERASE"/>
    <property type="match status" value="1"/>
</dbReference>
<proteinExistence type="inferred from homology"/>
<dbReference type="InterPro" id="IPR012147">
    <property type="entry name" value="P_Ac_Bu_trans"/>
</dbReference>
<reference evidence="5 6" key="1">
    <citation type="submission" date="2024-04" db="EMBL/GenBank/DDBJ databases">
        <title>Complete genome sequence of Bacillus mobilis strains derived from soil.</title>
        <authorList>
            <person name="Jung H."/>
            <person name="Choi S."/>
            <person name="Kim Y."/>
            <person name="Han J.A."/>
            <person name="Kim E.Y."/>
            <person name="Lee H.-S."/>
        </authorList>
    </citation>
    <scope>NUCLEOTIDE SEQUENCE [LARGE SCALE GENOMIC DNA]</scope>
    <source>
        <strain evidence="5 6">IMGN7</strain>
    </source>
</reference>
<dbReference type="GO" id="GO:0050182">
    <property type="term" value="F:phosphate butyryltransferase activity"/>
    <property type="evidence" value="ECO:0007669"/>
    <property type="project" value="UniProtKB-EC"/>
</dbReference>
<evidence type="ECO:0000256" key="2">
    <source>
        <dbReference type="ARBA" id="ARBA00022679"/>
    </source>
</evidence>
<keyword evidence="3 5" id="KW-0012">Acyltransferase</keyword>
<accession>A0ABZ2VS17</accession>